<dbReference type="AlphaFoldDB" id="A0A835DD08"/>
<keyword evidence="2" id="KW-0238">DNA-binding</keyword>
<dbReference type="GO" id="GO:0003677">
    <property type="term" value="F:DNA binding"/>
    <property type="evidence" value="ECO:0007669"/>
    <property type="project" value="UniProtKB-KW"/>
</dbReference>
<dbReference type="InterPro" id="IPR036093">
    <property type="entry name" value="NAC_dom_sf"/>
</dbReference>
<dbReference type="EMBL" id="JABCRI010000013">
    <property type="protein sequence ID" value="KAF8395764.1"/>
    <property type="molecule type" value="Genomic_DNA"/>
</dbReference>
<feature type="domain" description="NAC" evidence="7">
    <location>
        <begin position="29"/>
        <end position="214"/>
    </location>
</feature>
<feature type="region of interest" description="Disordered" evidence="5">
    <location>
        <begin position="489"/>
        <end position="515"/>
    </location>
</feature>
<dbReference type="SUPFAM" id="SSF101941">
    <property type="entry name" value="NAC domain"/>
    <property type="match status" value="1"/>
</dbReference>
<feature type="region of interest" description="Disordered" evidence="5">
    <location>
        <begin position="221"/>
        <end position="263"/>
    </location>
</feature>
<dbReference type="Proteomes" id="UP000655225">
    <property type="component" value="Unassembled WGS sequence"/>
</dbReference>
<name>A0A835DD08_TETSI</name>
<gene>
    <name evidence="8" type="ORF">HHK36_019715</name>
</gene>
<evidence type="ECO:0000256" key="4">
    <source>
        <dbReference type="ARBA" id="ARBA00023242"/>
    </source>
</evidence>
<dbReference type="InterPro" id="IPR003441">
    <property type="entry name" value="NAC-dom"/>
</dbReference>
<keyword evidence="9" id="KW-1185">Reference proteome</keyword>
<keyword evidence="6" id="KW-0472">Membrane</keyword>
<dbReference type="PANTHER" id="PTHR31719">
    <property type="entry name" value="NAC TRANSCRIPTION FACTOR 56"/>
    <property type="match status" value="1"/>
</dbReference>
<evidence type="ECO:0000256" key="5">
    <source>
        <dbReference type="SAM" id="MobiDB-lite"/>
    </source>
</evidence>
<evidence type="ECO:0000256" key="1">
    <source>
        <dbReference type="ARBA" id="ARBA00023015"/>
    </source>
</evidence>
<feature type="transmembrane region" description="Helical" evidence="6">
    <location>
        <begin position="162"/>
        <end position="179"/>
    </location>
</feature>
<accession>A0A835DD08</accession>
<proteinExistence type="predicted"/>
<dbReference type="Gene3D" id="2.170.150.80">
    <property type="entry name" value="NAC domain"/>
    <property type="match status" value="1"/>
</dbReference>
<reference evidence="8 9" key="1">
    <citation type="submission" date="2020-04" db="EMBL/GenBank/DDBJ databases">
        <title>Plant Genome Project.</title>
        <authorList>
            <person name="Zhang R.-G."/>
        </authorList>
    </citation>
    <scope>NUCLEOTIDE SEQUENCE [LARGE SCALE GENOMIC DNA]</scope>
    <source>
        <strain evidence="8">YNK0</strain>
        <tissue evidence="8">Leaf</tissue>
    </source>
</reference>
<keyword evidence="1" id="KW-0805">Transcription regulation</keyword>
<feature type="compositionally biased region" description="Pro residues" evidence="5">
    <location>
        <begin position="221"/>
        <end position="253"/>
    </location>
</feature>
<evidence type="ECO:0000259" key="7">
    <source>
        <dbReference type="PROSITE" id="PS51005"/>
    </source>
</evidence>
<dbReference type="GO" id="GO:0006355">
    <property type="term" value="P:regulation of DNA-templated transcription"/>
    <property type="evidence" value="ECO:0007669"/>
    <property type="project" value="InterPro"/>
</dbReference>
<dbReference type="PANTHER" id="PTHR31719:SF179">
    <property type="entry name" value="OS08G0148400 PROTEIN"/>
    <property type="match status" value="1"/>
</dbReference>
<keyword evidence="4" id="KW-0539">Nucleus</keyword>
<keyword evidence="3" id="KW-0804">Transcription</keyword>
<comment type="caution">
    <text evidence="8">The sequence shown here is derived from an EMBL/GenBank/DDBJ whole genome shotgun (WGS) entry which is preliminary data.</text>
</comment>
<organism evidence="8 9">
    <name type="scientific">Tetracentron sinense</name>
    <name type="common">Spur-leaf</name>
    <dbReference type="NCBI Taxonomy" id="13715"/>
    <lineage>
        <taxon>Eukaryota</taxon>
        <taxon>Viridiplantae</taxon>
        <taxon>Streptophyta</taxon>
        <taxon>Embryophyta</taxon>
        <taxon>Tracheophyta</taxon>
        <taxon>Spermatophyta</taxon>
        <taxon>Magnoliopsida</taxon>
        <taxon>Trochodendrales</taxon>
        <taxon>Trochodendraceae</taxon>
        <taxon>Tetracentron</taxon>
    </lineage>
</organism>
<keyword evidence="6" id="KW-0812">Transmembrane</keyword>
<evidence type="ECO:0000313" key="9">
    <source>
        <dbReference type="Proteomes" id="UP000655225"/>
    </source>
</evidence>
<evidence type="ECO:0000313" key="8">
    <source>
        <dbReference type="EMBL" id="KAF8395764.1"/>
    </source>
</evidence>
<sequence>MEQQKKKQCYGIGVSVDKSADMDKYFDTIPPGYRFCPKDSELILDYLKEKVMNRPLPPNRIKEVNLKDYSPQDLIEKYYCKAYREKEWYFFTPRDRKYLKGDRPDRAAGDGFWRATEAKKPVRSNGGTLVGYKRSLVYYKGKPPNGKKTNWLMNEYSVSDNVILTYFLLFKTFFMFYFHHSTEIDFMVRYKLTLNYLYISLQLDDCVLCRIHKKADKEVAPPLPQLSLPPPPSSQPPPPPLPPSPPPPPPPAPTAAARSSHDDSTVLLVSEQADPFPDQVSAYRPFDQSFGHRLFQPHEELPYGITNNSQNHVGFGHSMAQNRISCFHTSMTNMNSSNQPSLPFVGEQLPASSMSSSVQYLDNQQGTTQLFSLPFISTQLPASSMPSSVQYLESQQGTTQLFSLPFISTPLQASSMPSSLQILENQQSTSQLSSIQSLDYLQPEEDNLSFRDGNYSITSIEAADLDVGFFDTDGFSSEDFLMDWDSVIPSSTLTQQQPSPPLAQQPSPRHRPVTD</sequence>
<dbReference type="PROSITE" id="PS51005">
    <property type="entry name" value="NAC"/>
    <property type="match status" value="1"/>
</dbReference>
<evidence type="ECO:0000256" key="2">
    <source>
        <dbReference type="ARBA" id="ARBA00023125"/>
    </source>
</evidence>
<keyword evidence="6" id="KW-1133">Transmembrane helix</keyword>
<dbReference type="OrthoDB" id="1848784at2759"/>
<protein>
    <recommendedName>
        <fullName evidence="7">NAC domain-containing protein</fullName>
    </recommendedName>
</protein>
<evidence type="ECO:0000256" key="6">
    <source>
        <dbReference type="SAM" id="Phobius"/>
    </source>
</evidence>
<dbReference type="Pfam" id="PF02365">
    <property type="entry name" value="NAM"/>
    <property type="match status" value="1"/>
</dbReference>
<evidence type="ECO:0000256" key="3">
    <source>
        <dbReference type="ARBA" id="ARBA00023163"/>
    </source>
</evidence>